<feature type="transmembrane region" description="Helical" evidence="5">
    <location>
        <begin position="117"/>
        <end position="139"/>
    </location>
</feature>
<comment type="subcellular location">
    <subcellularLocation>
        <location evidence="1">Membrane</location>
        <topology evidence="1">Multi-pass membrane protein</topology>
    </subcellularLocation>
</comment>
<feature type="transmembrane region" description="Helical" evidence="5">
    <location>
        <begin position="390"/>
        <end position="410"/>
    </location>
</feature>
<dbReference type="InterPro" id="IPR036259">
    <property type="entry name" value="MFS_trans_sf"/>
</dbReference>
<dbReference type="InterPro" id="IPR011701">
    <property type="entry name" value="MFS"/>
</dbReference>
<feature type="transmembrane region" description="Helical" evidence="5">
    <location>
        <begin position="181"/>
        <end position="201"/>
    </location>
</feature>
<keyword evidence="2 5" id="KW-0812">Transmembrane</keyword>
<dbReference type="InterPro" id="IPR020846">
    <property type="entry name" value="MFS_dom"/>
</dbReference>
<evidence type="ECO:0000259" key="6">
    <source>
        <dbReference type="PROSITE" id="PS50850"/>
    </source>
</evidence>
<proteinExistence type="predicted"/>
<feature type="domain" description="Major facilitator superfamily (MFS) profile" evidence="6">
    <location>
        <begin position="27"/>
        <end position="438"/>
    </location>
</feature>
<dbReference type="AlphaFoldDB" id="A0A366F9T2"/>
<feature type="transmembrane region" description="Helical" evidence="5">
    <location>
        <begin position="151"/>
        <end position="175"/>
    </location>
</feature>
<evidence type="ECO:0000256" key="5">
    <source>
        <dbReference type="SAM" id="Phobius"/>
    </source>
</evidence>
<organism evidence="7 8">
    <name type="scientific">Roseiarcus fermentans</name>
    <dbReference type="NCBI Taxonomy" id="1473586"/>
    <lineage>
        <taxon>Bacteria</taxon>
        <taxon>Pseudomonadati</taxon>
        <taxon>Pseudomonadota</taxon>
        <taxon>Alphaproteobacteria</taxon>
        <taxon>Hyphomicrobiales</taxon>
        <taxon>Roseiarcaceae</taxon>
        <taxon>Roseiarcus</taxon>
    </lineage>
</organism>
<dbReference type="InterPro" id="IPR005829">
    <property type="entry name" value="Sugar_transporter_CS"/>
</dbReference>
<feature type="transmembrane region" description="Helical" evidence="5">
    <location>
        <begin position="324"/>
        <end position="348"/>
    </location>
</feature>
<comment type="caution">
    <text evidence="7">The sequence shown here is derived from an EMBL/GenBank/DDBJ whole genome shotgun (WGS) entry which is preliminary data.</text>
</comment>
<dbReference type="OrthoDB" id="9784658at2"/>
<evidence type="ECO:0000313" key="7">
    <source>
        <dbReference type="EMBL" id="RBP11371.1"/>
    </source>
</evidence>
<dbReference type="Pfam" id="PF07690">
    <property type="entry name" value="MFS_1"/>
    <property type="match status" value="1"/>
</dbReference>
<evidence type="ECO:0000313" key="8">
    <source>
        <dbReference type="Proteomes" id="UP000253529"/>
    </source>
</evidence>
<feature type="transmembrane region" description="Helical" evidence="5">
    <location>
        <begin position="354"/>
        <end position="378"/>
    </location>
</feature>
<dbReference type="PANTHER" id="PTHR23508">
    <property type="entry name" value="CARBOXYLIC ACID TRANSPORTER PROTEIN HOMOLOG"/>
    <property type="match status" value="1"/>
</dbReference>
<dbReference type="PROSITE" id="PS00217">
    <property type="entry name" value="SUGAR_TRANSPORT_2"/>
    <property type="match status" value="1"/>
</dbReference>
<protein>
    <submittedName>
        <fullName evidence="7">AAHS family 4-hydroxybenzoate transporter-like MFS transporter</fullName>
    </submittedName>
</protein>
<feature type="transmembrane region" description="Helical" evidence="5">
    <location>
        <begin position="416"/>
        <end position="436"/>
    </location>
</feature>
<dbReference type="Proteomes" id="UP000253529">
    <property type="component" value="Unassembled WGS sequence"/>
</dbReference>
<evidence type="ECO:0000256" key="3">
    <source>
        <dbReference type="ARBA" id="ARBA00022989"/>
    </source>
</evidence>
<evidence type="ECO:0000256" key="4">
    <source>
        <dbReference type="ARBA" id="ARBA00023136"/>
    </source>
</evidence>
<feature type="transmembrane region" description="Helical" evidence="5">
    <location>
        <begin position="294"/>
        <end position="312"/>
    </location>
</feature>
<gene>
    <name evidence="7" type="ORF">DFR50_11665</name>
</gene>
<sequence>MTVSPAKTINISRAIDEGGFGVFQLRAIALCALVGLFDGIDSQSIAIAAPIIARGLNLSRGSLGPVFSASLLGAMLGALTFGPLGDRFGRKRMLIVATALFSLFTLATAYADSYTGLIAIRFLAGIGLGGATPCFISLATEYAPRRRRATVASLIWAAFPLGGMLGGFVNAVVIASLGWRAMFVIGGVLPLLVAAALLLWLPESARFLLATGRDTAELRRIVARLVPAAPPGARIVADELHVRGVSVARLFAEGRGAATALMWICFFTAFAVLAIVVVWTPLLLNESGLGSSQAALVLGFHGFGALLGVASAGRLMERFGFTNVLGPAFVLGALATGTLGFAAGSIFFVSVAAIFVGVFVGVAASGSIALAAVAYPTAMRSSGVGWAMGAGRLGQVAAPLLASLLVGLAWRGSEIFLAFGVFPLVGALAVVAMGWGKEGANEPMRRSASAYGVDTEA</sequence>
<keyword evidence="3 5" id="KW-1133">Transmembrane helix</keyword>
<keyword evidence="8" id="KW-1185">Reference proteome</keyword>
<accession>A0A366F9T2</accession>
<dbReference type="PROSITE" id="PS50850">
    <property type="entry name" value="MFS"/>
    <property type="match status" value="1"/>
</dbReference>
<dbReference type="GO" id="GO:0046943">
    <property type="term" value="F:carboxylic acid transmembrane transporter activity"/>
    <property type="evidence" value="ECO:0007669"/>
    <property type="project" value="TreeGrafter"/>
</dbReference>
<dbReference type="RefSeq" id="WP_113890157.1">
    <property type="nucleotide sequence ID" value="NZ_QNRK01000016.1"/>
</dbReference>
<feature type="transmembrane region" description="Helical" evidence="5">
    <location>
        <begin position="63"/>
        <end position="81"/>
    </location>
</feature>
<name>A0A366F9T2_9HYPH</name>
<evidence type="ECO:0000256" key="2">
    <source>
        <dbReference type="ARBA" id="ARBA00022692"/>
    </source>
</evidence>
<dbReference type="PANTHER" id="PTHR23508:SF10">
    <property type="entry name" value="CARBOXYLIC ACID TRANSPORTER PROTEIN HOMOLOG"/>
    <property type="match status" value="1"/>
</dbReference>
<reference evidence="7 8" key="1">
    <citation type="submission" date="2018-06" db="EMBL/GenBank/DDBJ databases">
        <title>Genomic Encyclopedia of Type Strains, Phase IV (KMG-IV): sequencing the most valuable type-strain genomes for metagenomic binning, comparative biology and taxonomic classification.</title>
        <authorList>
            <person name="Goeker M."/>
        </authorList>
    </citation>
    <scope>NUCLEOTIDE SEQUENCE [LARGE SCALE GENOMIC DNA]</scope>
    <source>
        <strain evidence="7 8">DSM 24875</strain>
    </source>
</reference>
<feature type="transmembrane region" description="Helical" evidence="5">
    <location>
        <begin position="260"/>
        <end position="282"/>
    </location>
</feature>
<dbReference type="SUPFAM" id="SSF103473">
    <property type="entry name" value="MFS general substrate transporter"/>
    <property type="match status" value="1"/>
</dbReference>
<feature type="transmembrane region" description="Helical" evidence="5">
    <location>
        <begin position="93"/>
        <end position="111"/>
    </location>
</feature>
<dbReference type="EMBL" id="QNRK01000016">
    <property type="protein sequence ID" value="RBP11371.1"/>
    <property type="molecule type" value="Genomic_DNA"/>
</dbReference>
<keyword evidence="4 5" id="KW-0472">Membrane</keyword>
<dbReference type="Gene3D" id="1.20.1250.20">
    <property type="entry name" value="MFS general substrate transporter like domains"/>
    <property type="match status" value="1"/>
</dbReference>
<dbReference type="GO" id="GO:0005886">
    <property type="term" value="C:plasma membrane"/>
    <property type="evidence" value="ECO:0007669"/>
    <property type="project" value="TreeGrafter"/>
</dbReference>
<evidence type="ECO:0000256" key="1">
    <source>
        <dbReference type="ARBA" id="ARBA00004141"/>
    </source>
</evidence>